<protein>
    <submittedName>
        <fullName evidence="2">Uncharacterized protein</fullName>
    </submittedName>
</protein>
<evidence type="ECO:0000313" key="2">
    <source>
        <dbReference type="EMBL" id="KAF2872831.1"/>
    </source>
</evidence>
<name>A0A7C8IBB6_9PLEO</name>
<gene>
    <name evidence="2" type="ORF">BDV95DRAFT_593238</name>
</gene>
<dbReference type="PANTHER" id="PTHR40466">
    <property type="entry name" value="EXPRESSED PROTEIN"/>
    <property type="match status" value="1"/>
</dbReference>
<dbReference type="AlphaFoldDB" id="A0A7C8IBB6"/>
<feature type="compositionally biased region" description="Basic and acidic residues" evidence="1">
    <location>
        <begin position="82"/>
        <end position="109"/>
    </location>
</feature>
<comment type="caution">
    <text evidence="2">The sequence shown here is derived from an EMBL/GenBank/DDBJ whole genome shotgun (WGS) entry which is preliminary data.</text>
</comment>
<feature type="region of interest" description="Disordered" evidence="1">
    <location>
        <begin position="1"/>
        <end position="113"/>
    </location>
</feature>
<sequence>MSSSAGRAAGRATGRMALRDTGAHPESNTTPFWKRMFHSNEDSGARAIRKGARRDPELYVRRLPHQMHSPTGADESYVAKVPDSEPWKSDDHGGKYKYYPENKPDKEAKTAPSALDTVIVPNVTLPKHLHDQYNKYGKEEFNL</sequence>
<dbReference type="EMBL" id="JAADJZ010000008">
    <property type="protein sequence ID" value="KAF2872831.1"/>
    <property type="molecule type" value="Genomic_DNA"/>
</dbReference>
<evidence type="ECO:0000313" key="3">
    <source>
        <dbReference type="Proteomes" id="UP000481861"/>
    </source>
</evidence>
<feature type="compositionally biased region" description="Low complexity" evidence="1">
    <location>
        <begin position="1"/>
        <end position="16"/>
    </location>
</feature>
<proteinExistence type="predicted"/>
<organism evidence="2 3">
    <name type="scientific">Massariosphaeria phaeospora</name>
    <dbReference type="NCBI Taxonomy" id="100035"/>
    <lineage>
        <taxon>Eukaryota</taxon>
        <taxon>Fungi</taxon>
        <taxon>Dikarya</taxon>
        <taxon>Ascomycota</taxon>
        <taxon>Pezizomycotina</taxon>
        <taxon>Dothideomycetes</taxon>
        <taxon>Pleosporomycetidae</taxon>
        <taxon>Pleosporales</taxon>
        <taxon>Pleosporales incertae sedis</taxon>
        <taxon>Massariosphaeria</taxon>
    </lineage>
</organism>
<keyword evidence="3" id="KW-1185">Reference proteome</keyword>
<reference evidence="2 3" key="1">
    <citation type="submission" date="2020-01" db="EMBL/GenBank/DDBJ databases">
        <authorList>
            <consortium name="DOE Joint Genome Institute"/>
            <person name="Haridas S."/>
            <person name="Albert R."/>
            <person name="Binder M."/>
            <person name="Bloem J."/>
            <person name="Labutti K."/>
            <person name="Salamov A."/>
            <person name="Andreopoulos B."/>
            <person name="Baker S.E."/>
            <person name="Barry K."/>
            <person name="Bills G."/>
            <person name="Bluhm B.H."/>
            <person name="Cannon C."/>
            <person name="Castanera R."/>
            <person name="Culley D.E."/>
            <person name="Daum C."/>
            <person name="Ezra D."/>
            <person name="Gonzalez J.B."/>
            <person name="Henrissat B."/>
            <person name="Kuo A."/>
            <person name="Liang C."/>
            <person name="Lipzen A."/>
            <person name="Lutzoni F."/>
            <person name="Magnuson J."/>
            <person name="Mondo S."/>
            <person name="Nolan M."/>
            <person name="Ohm R."/>
            <person name="Pangilinan J."/>
            <person name="Park H.-J.H."/>
            <person name="Ramirez L."/>
            <person name="Alfaro M."/>
            <person name="Sun H."/>
            <person name="Tritt A."/>
            <person name="Yoshinaga Y."/>
            <person name="Zwiers L.-H.L."/>
            <person name="Turgeon B.G."/>
            <person name="Goodwin S.B."/>
            <person name="Spatafora J.W."/>
            <person name="Crous P.W."/>
            <person name="Grigoriev I.V."/>
        </authorList>
    </citation>
    <scope>NUCLEOTIDE SEQUENCE [LARGE SCALE GENOMIC DNA]</scope>
    <source>
        <strain evidence="2 3">CBS 611.86</strain>
    </source>
</reference>
<accession>A0A7C8IBB6</accession>
<dbReference type="PANTHER" id="PTHR40466:SF1">
    <property type="entry name" value="FUNGAL PROTEIN"/>
    <property type="match status" value="1"/>
</dbReference>
<evidence type="ECO:0000256" key="1">
    <source>
        <dbReference type="SAM" id="MobiDB-lite"/>
    </source>
</evidence>
<dbReference type="InterPro" id="IPR039965">
    <property type="entry name" value="C3H7.08c"/>
</dbReference>
<dbReference type="Proteomes" id="UP000481861">
    <property type="component" value="Unassembled WGS sequence"/>
</dbReference>
<dbReference type="OrthoDB" id="3141857at2759"/>